<gene>
    <name evidence="2" type="ORF">SKAU_G00108990</name>
</gene>
<accession>A0A9Q1G036</accession>
<evidence type="ECO:0000313" key="3">
    <source>
        <dbReference type="Proteomes" id="UP001152622"/>
    </source>
</evidence>
<feature type="region of interest" description="Disordered" evidence="1">
    <location>
        <begin position="1"/>
        <end position="42"/>
    </location>
</feature>
<protein>
    <submittedName>
        <fullName evidence="2">Uncharacterized protein</fullName>
    </submittedName>
</protein>
<dbReference type="Proteomes" id="UP001152622">
    <property type="component" value="Chromosome 3"/>
</dbReference>
<proteinExistence type="predicted"/>
<feature type="compositionally biased region" description="Polar residues" evidence="1">
    <location>
        <begin position="11"/>
        <end position="21"/>
    </location>
</feature>
<evidence type="ECO:0000313" key="2">
    <source>
        <dbReference type="EMBL" id="KAJ8370871.1"/>
    </source>
</evidence>
<sequence>MAELSPGIHQHPQNRQLSPKSGFNPGIHQDPQNRQPSPKSGFKIVPMAGSNPQVHYRQQPAPKSVLLKVLLPAQGQNTSICFKVNVHKDVIPKEPVFKLLHDPATGVSINGEAVQRGSFLKIGVHKDECHIKANTTGIMKCKHLSQEPKGLLGRSPVSYVIKETSPLVKLEILGKVVLATRVSAVDYSTHVKPTVDCWLVPFSSVVPEHHNDSPCVRPQLSNWLKPM</sequence>
<evidence type="ECO:0000256" key="1">
    <source>
        <dbReference type="SAM" id="MobiDB-lite"/>
    </source>
</evidence>
<comment type="caution">
    <text evidence="2">The sequence shown here is derived from an EMBL/GenBank/DDBJ whole genome shotgun (WGS) entry which is preliminary data.</text>
</comment>
<dbReference type="EMBL" id="JAINUF010000003">
    <property type="protein sequence ID" value="KAJ8370871.1"/>
    <property type="molecule type" value="Genomic_DNA"/>
</dbReference>
<name>A0A9Q1G036_SYNKA</name>
<keyword evidence="3" id="KW-1185">Reference proteome</keyword>
<reference evidence="2" key="1">
    <citation type="journal article" date="2023" name="Science">
        <title>Genome structures resolve the early diversification of teleost fishes.</title>
        <authorList>
            <person name="Parey E."/>
            <person name="Louis A."/>
            <person name="Montfort J."/>
            <person name="Bouchez O."/>
            <person name="Roques C."/>
            <person name="Iampietro C."/>
            <person name="Lluch J."/>
            <person name="Castinel A."/>
            <person name="Donnadieu C."/>
            <person name="Desvignes T."/>
            <person name="Floi Bucao C."/>
            <person name="Jouanno E."/>
            <person name="Wen M."/>
            <person name="Mejri S."/>
            <person name="Dirks R."/>
            <person name="Jansen H."/>
            <person name="Henkel C."/>
            <person name="Chen W.J."/>
            <person name="Zahm M."/>
            <person name="Cabau C."/>
            <person name="Klopp C."/>
            <person name="Thompson A.W."/>
            <person name="Robinson-Rechavi M."/>
            <person name="Braasch I."/>
            <person name="Lecointre G."/>
            <person name="Bobe J."/>
            <person name="Postlethwait J.H."/>
            <person name="Berthelot C."/>
            <person name="Roest Crollius H."/>
            <person name="Guiguen Y."/>
        </authorList>
    </citation>
    <scope>NUCLEOTIDE SEQUENCE</scope>
    <source>
        <strain evidence="2">WJC10195</strain>
    </source>
</reference>
<organism evidence="2 3">
    <name type="scientific">Synaphobranchus kaupii</name>
    <name type="common">Kaup's arrowtooth eel</name>
    <dbReference type="NCBI Taxonomy" id="118154"/>
    <lineage>
        <taxon>Eukaryota</taxon>
        <taxon>Metazoa</taxon>
        <taxon>Chordata</taxon>
        <taxon>Craniata</taxon>
        <taxon>Vertebrata</taxon>
        <taxon>Euteleostomi</taxon>
        <taxon>Actinopterygii</taxon>
        <taxon>Neopterygii</taxon>
        <taxon>Teleostei</taxon>
        <taxon>Anguilliformes</taxon>
        <taxon>Synaphobranchidae</taxon>
        <taxon>Synaphobranchus</taxon>
    </lineage>
</organism>
<dbReference type="AlphaFoldDB" id="A0A9Q1G036"/>